<evidence type="ECO:0000256" key="2">
    <source>
        <dbReference type="ARBA" id="ARBA00022676"/>
    </source>
</evidence>
<dbReference type="Gramene" id="HORVU.MOREX.r3.7HG0713790.1">
    <property type="protein sequence ID" value="HORVU.MOREX.r3.7HG0713790.1"/>
    <property type="gene ID" value="HORVU.MOREX.r3.7HG0713790"/>
</dbReference>
<dbReference type="SMR" id="A0A8I7BJI6"/>
<comment type="subcellular location">
    <subcellularLocation>
        <location evidence="1">Endomembrane system</location>
        <topology evidence="1">Multi-pass membrane protein</topology>
    </subcellularLocation>
</comment>
<keyword evidence="3" id="KW-0808">Transferase</keyword>
<keyword evidence="4 10" id="KW-0812">Transmembrane</keyword>
<evidence type="ECO:0000256" key="8">
    <source>
        <dbReference type="PIRSR" id="PIRSR605150-2"/>
    </source>
</evidence>
<keyword evidence="5 10" id="KW-1133">Transmembrane helix</keyword>
<feature type="transmembrane region" description="Helical" evidence="10">
    <location>
        <begin position="593"/>
        <end position="611"/>
    </location>
</feature>
<dbReference type="GO" id="GO:0016760">
    <property type="term" value="F:cellulose synthase (UDP-forming) activity"/>
    <property type="evidence" value="ECO:0007669"/>
    <property type="project" value="InterPro"/>
</dbReference>
<evidence type="ECO:0000256" key="6">
    <source>
        <dbReference type="ARBA" id="ARBA00023136"/>
    </source>
</evidence>
<dbReference type="GO" id="GO:0071555">
    <property type="term" value="P:cell wall organization"/>
    <property type="evidence" value="ECO:0007669"/>
    <property type="project" value="UniProtKB-KW"/>
</dbReference>
<evidence type="ECO:0000256" key="9">
    <source>
        <dbReference type="PIRSR" id="PIRSR605150-3"/>
    </source>
</evidence>
<proteinExistence type="predicted"/>
<feature type="transmembrane region" description="Helical" evidence="10">
    <location>
        <begin position="406"/>
        <end position="424"/>
    </location>
</feature>
<organism evidence="11 12">
    <name type="scientific">Hordeum vulgare subsp. vulgare</name>
    <name type="common">Domesticated barley</name>
    <dbReference type="NCBI Taxonomy" id="112509"/>
    <lineage>
        <taxon>Eukaryota</taxon>
        <taxon>Viridiplantae</taxon>
        <taxon>Streptophyta</taxon>
        <taxon>Embryophyta</taxon>
        <taxon>Tracheophyta</taxon>
        <taxon>Spermatophyta</taxon>
        <taxon>Magnoliopsida</taxon>
        <taxon>Liliopsida</taxon>
        <taxon>Poales</taxon>
        <taxon>Poaceae</taxon>
        <taxon>BOP clade</taxon>
        <taxon>Pooideae</taxon>
        <taxon>Triticodae</taxon>
        <taxon>Triticeae</taxon>
        <taxon>Hordeinae</taxon>
        <taxon>Hordeum</taxon>
    </lineage>
</organism>
<reference evidence="11" key="3">
    <citation type="submission" date="2022-01" db="UniProtKB">
        <authorList>
            <consortium name="EnsemblPlants"/>
        </authorList>
    </citation>
    <scope>IDENTIFICATION</scope>
    <source>
        <strain evidence="11">subsp. vulgare</strain>
    </source>
</reference>
<keyword evidence="12" id="KW-1185">Reference proteome</keyword>
<dbReference type="InterPro" id="IPR029044">
    <property type="entry name" value="Nucleotide-diphossugar_trans"/>
</dbReference>
<reference evidence="11" key="2">
    <citation type="submission" date="2020-10" db="EMBL/GenBank/DDBJ databases">
        <authorList>
            <person name="Scholz U."/>
            <person name="Mascher M."/>
            <person name="Fiebig A."/>
        </authorList>
    </citation>
    <scope>NUCLEOTIDE SEQUENCE [LARGE SCALE GENOMIC DNA]</scope>
    <source>
        <strain evidence="11">cv. Morex</strain>
    </source>
</reference>
<feature type="binding site" evidence="8">
    <location>
        <position position="83"/>
    </location>
    <ligand>
        <name>UDP-alpha-D-glucose</name>
        <dbReference type="ChEBI" id="CHEBI:58885"/>
    </ligand>
</feature>
<dbReference type="GO" id="GO:0009833">
    <property type="term" value="P:plant-type primary cell wall biogenesis"/>
    <property type="evidence" value="ECO:0000318"/>
    <property type="project" value="GO_Central"/>
</dbReference>
<evidence type="ECO:0000256" key="4">
    <source>
        <dbReference type="ARBA" id="ARBA00022692"/>
    </source>
</evidence>
<dbReference type="GO" id="GO:0012505">
    <property type="term" value="C:endomembrane system"/>
    <property type="evidence" value="ECO:0007669"/>
    <property type="project" value="UniProtKB-SubCell"/>
</dbReference>
<dbReference type="GO" id="GO:0030244">
    <property type="term" value="P:cellulose biosynthetic process"/>
    <property type="evidence" value="ECO:0000318"/>
    <property type="project" value="GO_Central"/>
</dbReference>
<dbReference type="GO" id="GO:0016759">
    <property type="term" value="F:cellulose synthase activity"/>
    <property type="evidence" value="ECO:0000318"/>
    <property type="project" value="GO_Central"/>
</dbReference>
<dbReference type="PANTHER" id="PTHR13301">
    <property type="entry name" value="X-BOX TRANSCRIPTION FACTOR-RELATED"/>
    <property type="match status" value="1"/>
</dbReference>
<reference evidence="12" key="1">
    <citation type="journal article" date="2012" name="Nature">
        <title>A physical, genetic and functional sequence assembly of the barley genome.</title>
        <authorList>
            <consortium name="The International Barley Genome Sequencing Consortium"/>
            <person name="Mayer K.F."/>
            <person name="Waugh R."/>
            <person name="Brown J.W."/>
            <person name="Schulman A."/>
            <person name="Langridge P."/>
            <person name="Platzer M."/>
            <person name="Fincher G.B."/>
            <person name="Muehlbauer G.J."/>
            <person name="Sato K."/>
            <person name="Close T.J."/>
            <person name="Wise R.P."/>
            <person name="Stein N."/>
        </authorList>
    </citation>
    <scope>NUCLEOTIDE SEQUENCE [LARGE SCALE GENOMIC DNA]</scope>
    <source>
        <strain evidence="12">cv. Morex</strain>
    </source>
</reference>
<feature type="binding site" evidence="9">
    <location>
        <position position="108"/>
    </location>
    <ligand>
        <name>Mn(2+)</name>
        <dbReference type="ChEBI" id="CHEBI:29035"/>
    </ligand>
</feature>
<feature type="binding site" evidence="9">
    <location>
        <position position="84"/>
    </location>
    <ligand>
        <name>Mn(2+)</name>
        <dbReference type="ChEBI" id="CHEBI:29035"/>
    </ligand>
</feature>
<evidence type="ECO:0000256" key="3">
    <source>
        <dbReference type="ARBA" id="ARBA00022679"/>
    </source>
</evidence>
<dbReference type="Proteomes" id="UP000011116">
    <property type="component" value="Chromosome 7H"/>
</dbReference>
<evidence type="ECO:0000256" key="10">
    <source>
        <dbReference type="SAM" id="Phobius"/>
    </source>
</evidence>
<keyword evidence="6 10" id="KW-0472">Membrane</keyword>
<feature type="transmembrane region" description="Helical" evidence="10">
    <location>
        <begin position="530"/>
        <end position="551"/>
    </location>
</feature>
<dbReference type="Pfam" id="PF03552">
    <property type="entry name" value="Cellulose_synt"/>
    <property type="match status" value="1"/>
</dbReference>
<sequence>MKREYEEFKVRMNYLAAKTSKVPEEGWLMSDGTPWPGNNSRDHPAMIQVLLGHSADDRDADGVELPRLFYVSREKKPGFQHHKKAGAMNSLLRVSAVLTNGAYVLNLDYDHYVNNSGALREAMCFLMDPEAGNRTCFVQFPLRPAASAADDEGDRWGSRERDSVFFDIDMKCLDGIQGPVYVGSGCCFNRKALYGFEPAVADDADDLQTGRRSWCCFGGRERRKLRLRRNRSVVPLLDSADDDEETVGARRRRLRSYHAALERHFGHSSLFIASAFIEKGPAMAVPTTPLLKEAIHVVSCAYEERTRWGKEVGWIYGAGAGVATGFRMHARGWASAYCVPARPAFRSYAGASPSDMLAGASRRASAAMGILLSRHCPVWAGGGSMRPLQRLAYVNCVAYPLTSIPLTVYCALSAVCLLTGKFIFPDDVDDYDGFLLVLLLSSVIASVALELKWSGVSLRAWWQNEKLWLVIGTSAGLTAVFQGILRACTGIDVGFSTDTTAVAVSERQAEEDDEEAMTPDSMRSVLWTNLLVPPISVLLGNLAGVVVAVSYGMDHGYESWGPLGWKLVFAAWVVAHLQGFLRGLLSRRERAPTLAVLWSVLFISVLSLMWVNTQTYYGPSAPSATQQPIF</sequence>
<evidence type="ECO:0000256" key="7">
    <source>
        <dbReference type="ARBA" id="ARBA00023316"/>
    </source>
</evidence>
<keyword evidence="7" id="KW-0961">Cell wall biogenesis/degradation</keyword>
<feature type="transmembrane region" description="Helical" evidence="10">
    <location>
        <begin position="563"/>
        <end position="581"/>
    </location>
</feature>
<dbReference type="EnsemblPlants" id="HORVU.MOREX.r3.7HG0713790.1">
    <property type="protein sequence ID" value="HORVU.MOREX.r3.7HG0713790.1"/>
    <property type="gene ID" value="HORVU.MOREX.r3.7HG0713790"/>
</dbReference>
<accession>A0A8I7BJI6</accession>
<evidence type="ECO:0000256" key="5">
    <source>
        <dbReference type="ARBA" id="ARBA00022989"/>
    </source>
</evidence>
<evidence type="ECO:0000256" key="1">
    <source>
        <dbReference type="ARBA" id="ARBA00004127"/>
    </source>
</evidence>
<dbReference type="InterPro" id="IPR005150">
    <property type="entry name" value="Cellulose_synth"/>
</dbReference>
<protein>
    <submittedName>
        <fullName evidence="11">Uncharacterized protein</fullName>
    </submittedName>
</protein>
<name>A0A8I7BJI6_HORVV</name>
<evidence type="ECO:0000313" key="11">
    <source>
        <dbReference type="EnsemblPlants" id="HORVU.MOREX.r3.7HG0713790.1"/>
    </source>
</evidence>
<dbReference type="AlphaFoldDB" id="A0A8I7BJI6"/>
<evidence type="ECO:0000313" key="12">
    <source>
        <dbReference type="Proteomes" id="UP000011116"/>
    </source>
</evidence>
<keyword evidence="2" id="KW-0328">Glycosyltransferase</keyword>
<dbReference type="Gene3D" id="3.90.550.10">
    <property type="entry name" value="Spore Coat Polysaccharide Biosynthesis Protein SpsA, Chain A"/>
    <property type="match status" value="1"/>
</dbReference>
<dbReference type="GO" id="GO:0005886">
    <property type="term" value="C:plasma membrane"/>
    <property type="evidence" value="ECO:0000318"/>
    <property type="project" value="GO_Central"/>
</dbReference>
<feature type="transmembrane region" description="Helical" evidence="10">
    <location>
        <begin position="436"/>
        <end position="455"/>
    </location>
</feature>